<proteinExistence type="predicted"/>
<dbReference type="AlphaFoldDB" id="A0AAD3SFB0"/>
<name>A0AAD3SFB0_NEPGR</name>
<accession>A0AAD3SFB0</accession>
<evidence type="ECO:0000313" key="2">
    <source>
        <dbReference type="Proteomes" id="UP001279734"/>
    </source>
</evidence>
<protein>
    <submittedName>
        <fullName evidence="1">Uncharacterized protein</fullName>
    </submittedName>
</protein>
<sequence length="80" mass="9012">MTEDMFGIPEVSFVDQVETGVEDHFETVELPVSVVHEATHESKVMVEAHEAKEIVEAHEAKEMTAVVDVAQMSRRLKFDV</sequence>
<keyword evidence="2" id="KW-1185">Reference proteome</keyword>
<comment type="caution">
    <text evidence="1">The sequence shown here is derived from an EMBL/GenBank/DDBJ whole genome shotgun (WGS) entry which is preliminary data.</text>
</comment>
<evidence type="ECO:0000313" key="1">
    <source>
        <dbReference type="EMBL" id="GMH09864.1"/>
    </source>
</evidence>
<dbReference type="Proteomes" id="UP001279734">
    <property type="component" value="Unassembled WGS sequence"/>
</dbReference>
<organism evidence="1 2">
    <name type="scientific">Nepenthes gracilis</name>
    <name type="common">Slender pitcher plant</name>
    <dbReference type="NCBI Taxonomy" id="150966"/>
    <lineage>
        <taxon>Eukaryota</taxon>
        <taxon>Viridiplantae</taxon>
        <taxon>Streptophyta</taxon>
        <taxon>Embryophyta</taxon>
        <taxon>Tracheophyta</taxon>
        <taxon>Spermatophyta</taxon>
        <taxon>Magnoliopsida</taxon>
        <taxon>eudicotyledons</taxon>
        <taxon>Gunneridae</taxon>
        <taxon>Pentapetalae</taxon>
        <taxon>Caryophyllales</taxon>
        <taxon>Nepenthaceae</taxon>
        <taxon>Nepenthes</taxon>
    </lineage>
</organism>
<reference evidence="1" key="1">
    <citation type="submission" date="2023-05" db="EMBL/GenBank/DDBJ databases">
        <title>Nepenthes gracilis genome sequencing.</title>
        <authorList>
            <person name="Fukushima K."/>
        </authorList>
    </citation>
    <scope>NUCLEOTIDE SEQUENCE</scope>
    <source>
        <strain evidence="1">SING2019-196</strain>
    </source>
</reference>
<gene>
    <name evidence="1" type="ORF">Nepgr_011705</name>
</gene>
<dbReference type="EMBL" id="BSYO01000009">
    <property type="protein sequence ID" value="GMH09864.1"/>
    <property type="molecule type" value="Genomic_DNA"/>
</dbReference>